<comment type="caution">
    <text evidence="1">The sequence shown here is derived from an EMBL/GenBank/DDBJ whole genome shotgun (WGS) entry which is preliminary data.</text>
</comment>
<reference evidence="1" key="1">
    <citation type="submission" date="2022-09" db="EMBL/GenBank/DDBJ databases">
        <title>Fusarium specimens isolated from Avocado Roots.</title>
        <authorList>
            <person name="Stajich J."/>
            <person name="Roper C."/>
            <person name="Heimlech-Rivalta G."/>
        </authorList>
    </citation>
    <scope>NUCLEOTIDE SEQUENCE</scope>
    <source>
        <strain evidence="1">A02</strain>
    </source>
</reference>
<keyword evidence="2" id="KW-1185">Reference proteome</keyword>
<sequence>MDPATQVLFLESLLYRDLKTAFQHIIKEKLKDAHDVQQNEVLEPYYYITGLPFPFRGGC</sequence>
<dbReference type="EMBL" id="JAOQAV010000018">
    <property type="protein sequence ID" value="KAJ4187117.1"/>
    <property type="molecule type" value="Genomic_DNA"/>
</dbReference>
<dbReference type="AlphaFoldDB" id="A0A9W8UYV6"/>
<dbReference type="Proteomes" id="UP001152087">
    <property type="component" value="Unassembled WGS sequence"/>
</dbReference>
<gene>
    <name evidence="1" type="ORF">NW755_007211</name>
</gene>
<name>A0A9W8UYV6_9HYPO</name>
<evidence type="ECO:0000313" key="2">
    <source>
        <dbReference type="Proteomes" id="UP001152087"/>
    </source>
</evidence>
<evidence type="ECO:0000313" key="1">
    <source>
        <dbReference type="EMBL" id="KAJ4187117.1"/>
    </source>
</evidence>
<proteinExistence type="predicted"/>
<accession>A0A9W8UYV6</accession>
<dbReference type="OrthoDB" id="5002369at2759"/>
<organism evidence="1 2">
    <name type="scientific">Fusarium falciforme</name>
    <dbReference type="NCBI Taxonomy" id="195108"/>
    <lineage>
        <taxon>Eukaryota</taxon>
        <taxon>Fungi</taxon>
        <taxon>Dikarya</taxon>
        <taxon>Ascomycota</taxon>
        <taxon>Pezizomycotina</taxon>
        <taxon>Sordariomycetes</taxon>
        <taxon>Hypocreomycetidae</taxon>
        <taxon>Hypocreales</taxon>
        <taxon>Nectriaceae</taxon>
        <taxon>Fusarium</taxon>
        <taxon>Fusarium solani species complex</taxon>
    </lineage>
</organism>
<protein>
    <submittedName>
        <fullName evidence="1">Uncharacterized protein</fullName>
    </submittedName>
</protein>